<comment type="caution">
    <text evidence="1">The sequence shown here is derived from an EMBL/GenBank/DDBJ whole genome shotgun (WGS) entry which is preliminary data.</text>
</comment>
<sequence length="1245" mass="136944">MPRRRVAKPLGNDTHHRPLFMSSVPHHLEYSKTSKAKCNGAPPCKGSLIPAGTLRYGATVQSDFGEIVRWMHWGCVTSAILGRLAAYGVHRVAGFQSLRTEDQERVRKALATRRVDPADVPTTARPPAAVLPPIPAPAFTQASHLSSAQASRSQQSQPVSAAPGPSVKKRKAAVDAAPSAADPSTVSSVTTNRARRIVDAVDLTWEEGAQEDDAEIVQPIDELYCAYKAKIVGVQYYHGLVAAGQQVNIIREPNNRYDRNAIKVTNIQNEQVGHLPRDLAQKLAPLMDKGFVRPEGIMDEGNMVRGSKFSLDLTLKIYGDTNKRSTLEPLLTWATLGGRGFSRNAASTYTRGVGPSQAGALGNGYTGYPTGIPSSQGAYSSSQGYPSNSQFSSGEQAARQKGIQEEQEAFTKASELREILSNLEKVSDENRRHSLLDTLCSAEDVLGLPVHSNPPGKASGELTVNLLKHQSQALRWCINAESPVLPQTESDKPVQFWQVKKMVATKTPQANPPVLGRGALCADSMGLGKTLTMLSLIVSTKEDSHTGFSKSTLVVVPLSVVSNWEKQIQDHCTPGTLRYVIYYDKTRGMSPQELAKYDVVITTYQTVAGEHASAQGISPNGGAPAKKKKKTLNALFVVQWKRIILDEGHNIRNERTKIAQAVYALNGQRRWVLTGTPIINSPSDLGSIVRFLRICNPLDNSDYFKRLLVRPLKDGDPAGSEMLRALMTQICIRRTKEMQDSDGKPLVPLPPVDVTVVPVALHDEARQLYDQIEELSKARIEEFMDATGERAALANVALTTNALSMLTRLRQLALHPGLIPPDYAEQLMKVNEEESDSIQITPEEKLRLQSILAQAIEDNEECPICFDTMDNPRITVCAHRFCLACITEVINHDNKCPMDRRKIGLNDLTEPLPPMDLTQAPVYLDNDEEDASMHELRHRSSAKIDQLIRLLELTPSKEKSLVFSQFTSFLDKVAETLDGAGIPYVRFDGQMSSRRRQEALERFCVPITDEDEATPVPRAPAPSQASTSGTRTRRKTAPKQVVDDGDGVPAGDGDDDADFGPMPEIDDDEFIDEDGDSMFMSKGRGRVKKGKGKGKAKTTRFAKSANAATYLDPPEGINPKVMLISLKAGALGLNLTVANNVYLWWQEGIESQAIDRCNRIGQTRPVHVYQLVAENTVESKVIDIQEKKKKLVQEAFSGMKNKETQRQKKEARLQDIIHLFGIQRGTDCRPARPGPRQTTLQLEVA</sequence>
<dbReference type="Proteomes" id="UP000814128">
    <property type="component" value="Unassembled WGS sequence"/>
</dbReference>
<accession>A0ACB8QVH7</accession>
<evidence type="ECO:0000313" key="1">
    <source>
        <dbReference type="EMBL" id="KAI0035861.1"/>
    </source>
</evidence>
<reference evidence="1" key="1">
    <citation type="submission" date="2021-02" db="EMBL/GenBank/DDBJ databases">
        <authorList>
            <consortium name="DOE Joint Genome Institute"/>
            <person name="Ahrendt S."/>
            <person name="Looney B.P."/>
            <person name="Miyauchi S."/>
            <person name="Morin E."/>
            <person name="Drula E."/>
            <person name="Courty P.E."/>
            <person name="Chicoki N."/>
            <person name="Fauchery L."/>
            <person name="Kohler A."/>
            <person name="Kuo A."/>
            <person name="Labutti K."/>
            <person name="Pangilinan J."/>
            <person name="Lipzen A."/>
            <person name="Riley R."/>
            <person name="Andreopoulos W."/>
            <person name="He G."/>
            <person name="Johnson J."/>
            <person name="Barry K.W."/>
            <person name="Grigoriev I.V."/>
            <person name="Nagy L."/>
            <person name="Hibbett D."/>
            <person name="Henrissat B."/>
            <person name="Matheny P.B."/>
            <person name="Labbe J."/>
            <person name="Martin F."/>
        </authorList>
    </citation>
    <scope>NUCLEOTIDE SEQUENCE</scope>
    <source>
        <strain evidence="1">EC-137</strain>
    </source>
</reference>
<dbReference type="EMBL" id="MU273478">
    <property type="protein sequence ID" value="KAI0035861.1"/>
    <property type="molecule type" value="Genomic_DNA"/>
</dbReference>
<keyword evidence="2" id="KW-1185">Reference proteome</keyword>
<organism evidence="1 2">
    <name type="scientific">Vararia minispora EC-137</name>
    <dbReference type="NCBI Taxonomy" id="1314806"/>
    <lineage>
        <taxon>Eukaryota</taxon>
        <taxon>Fungi</taxon>
        <taxon>Dikarya</taxon>
        <taxon>Basidiomycota</taxon>
        <taxon>Agaricomycotina</taxon>
        <taxon>Agaricomycetes</taxon>
        <taxon>Russulales</taxon>
        <taxon>Lachnocladiaceae</taxon>
        <taxon>Vararia</taxon>
    </lineage>
</organism>
<gene>
    <name evidence="1" type="ORF">K488DRAFT_76330</name>
</gene>
<reference evidence="1" key="2">
    <citation type="journal article" date="2022" name="New Phytol.">
        <title>Evolutionary transition to the ectomycorrhizal habit in the genomes of a hyperdiverse lineage of mushroom-forming fungi.</title>
        <authorList>
            <person name="Looney B."/>
            <person name="Miyauchi S."/>
            <person name="Morin E."/>
            <person name="Drula E."/>
            <person name="Courty P.E."/>
            <person name="Kohler A."/>
            <person name="Kuo A."/>
            <person name="LaButti K."/>
            <person name="Pangilinan J."/>
            <person name="Lipzen A."/>
            <person name="Riley R."/>
            <person name="Andreopoulos W."/>
            <person name="He G."/>
            <person name="Johnson J."/>
            <person name="Nolan M."/>
            <person name="Tritt A."/>
            <person name="Barry K.W."/>
            <person name="Grigoriev I.V."/>
            <person name="Nagy L.G."/>
            <person name="Hibbett D."/>
            <person name="Henrissat B."/>
            <person name="Matheny P.B."/>
            <person name="Labbe J."/>
            <person name="Martin F.M."/>
        </authorList>
    </citation>
    <scope>NUCLEOTIDE SEQUENCE</scope>
    <source>
        <strain evidence="1">EC-137</strain>
    </source>
</reference>
<proteinExistence type="predicted"/>
<evidence type="ECO:0000313" key="2">
    <source>
        <dbReference type="Proteomes" id="UP000814128"/>
    </source>
</evidence>
<name>A0ACB8QVH7_9AGAM</name>
<protein>
    <submittedName>
        <fullName evidence="1">SNF2 family N-terminal domain-containing protein</fullName>
    </submittedName>
</protein>